<keyword evidence="1" id="KW-1133">Transmembrane helix</keyword>
<keyword evidence="1" id="KW-0812">Transmembrane</keyword>
<reference evidence="2" key="1">
    <citation type="submission" date="2021-05" db="EMBL/GenBank/DDBJ databases">
        <authorList>
            <person name="Alioto T."/>
            <person name="Alioto T."/>
            <person name="Gomez Garrido J."/>
        </authorList>
    </citation>
    <scope>NUCLEOTIDE SEQUENCE</scope>
</reference>
<sequence length="107" mass="11951">MYCIVPTIFSLFIILHLDFSHYLLLLLLLPSIVFLVAFPNVFFLSPIVVLSLAPIVFVFAFSFVALVFALFLLLFSFGSIVLLVFSFPLVPPISLLRRPLAVSSLVC</sequence>
<dbReference type="EMBL" id="HBUF01073316">
    <property type="protein sequence ID" value="CAG6630342.1"/>
    <property type="molecule type" value="Transcribed_RNA"/>
</dbReference>
<evidence type="ECO:0000313" key="2">
    <source>
        <dbReference type="EMBL" id="CAG6630344.1"/>
    </source>
</evidence>
<accession>A0A8D8QF00</accession>
<feature type="transmembrane region" description="Helical" evidence="1">
    <location>
        <begin position="41"/>
        <end position="61"/>
    </location>
</feature>
<dbReference type="AlphaFoldDB" id="A0A8D8QF00"/>
<dbReference type="EMBL" id="HBUF01073317">
    <property type="protein sequence ID" value="CAG6630344.1"/>
    <property type="molecule type" value="Transcribed_RNA"/>
</dbReference>
<protein>
    <submittedName>
        <fullName evidence="2">Uncharacterized protein</fullName>
    </submittedName>
</protein>
<feature type="transmembrane region" description="Helical" evidence="1">
    <location>
        <begin position="67"/>
        <end position="90"/>
    </location>
</feature>
<name>A0A8D8QF00_9HEMI</name>
<proteinExistence type="predicted"/>
<keyword evidence="1" id="KW-0472">Membrane</keyword>
<organism evidence="2">
    <name type="scientific">Cacopsylla melanoneura</name>
    <dbReference type="NCBI Taxonomy" id="428564"/>
    <lineage>
        <taxon>Eukaryota</taxon>
        <taxon>Metazoa</taxon>
        <taxon>Ecdysozoa</taxon>
        <taxon>Arthropoda</taxon>
        <taxon>Hexapoda</taxon>
        <taxon>Insecta</taxon>
        <taxon>Pterygota</taxon>
        <taxon>Neoptera</taxon>
        <taxon>Paraneoptera</taxon>
        <taxon>Hemiptera</taxon>
        <taxon>Sternorrhyncha</taxon>
        <taxon>Psylloidea</taxon>
        <taxon>Psyllidae</taxon>
        <taxon>Psyllinae</taxon>
        <taxon>Cacopsylla</taxon>
    </lineage>
</organism>
<evidence type="ECO:0000256" key="1">
    <source>
        <dbReference type="SAM" id="Phobius"/>
    </source>
</evidence>